<keyword evidence="5" id="KW-1185">Reference proteome</keyword>
<dbReference type="PROSITE" id="PS50975">
    <property type="entry name" value="ATP_GRASP"/>
    <property type="match status" value="1"/>
</dbReference>
<feature type="domain" description="ATP-grasp" evidence="3">
    <location>
        <begin position="291"/>
        <end position="482"/>
    </location>
</feature>
<dbReference type="GO" id="GO:0046872">
    <property type="term" value="F:metal ion binding"/>
    <property type="evidence" value="ECO:0007669"/>
    <property type="project" value="InterPro"/>
</dbReference>
<dbReference type="Gene3D" id="3.30.470.20">
    <property type="entry name" value="ATP-grasp fold, B domain"/>
    <property type="match status" value="1"/>
</dbReference>
<dbReference type="GO" id="GO:0009432">
    <property type="term" value="P:SOS response"/>
    <property type="evidence" value="ECO:0007669"/>
    <property type="project" value="TreeGrafter"/>
</dbReference>
<evidence type="ECO:0000313" key="4">
    <source>
        <dbReference type="EMBL" id="BBA35911.1"/>
    </source>
</evidence>
<dbReference type="EMBL" id="AP017928">
    <property type="protein sequence ID" value="BBA35911.1"/>
    <property type="molecule type" value="Genomic_DNA"/>
</dbReference>
<evidence type="ECO:0000256" key="1">
    <source>
        <dbReference type="ARBA" id="ARBA00023211"/>
    </source>
</evidence>
<dbReference type="Proteomes" id="UP000266313">
    <property type="component" value="Chromosome"/>
</dbReference>
<dbReference type="InterPro" id="IPR011761">
    <property type="entry name" value="ATP-grasp"/>
</dbReference>
<dbReference type="SUPFAM" id="SSF56059">
    <property type="entry name" value="Glutathione synthetase ATP-binding domain-like"/>
    <property type="match status" value="1"/>
</dbReference>
<dbReference type="RefSeq" id="WP_119631179.1">
    <property type="nucleotide sequence ID" value="NZ_AP017928.1"/>
</dbReference>
<evidence type="ECO:0000313" key="5">
    <source>
        <dbReference type="Proteomes" id="UP000266313"/>
    </source>
</evidence>
<dbReference type="InterPro" id="IPR013815">
    <property type="entry name" value="ATP_grasp_subdomain_1"/>
</dbReference>
<keyword evidence="1" id="KW-0464">Manganese</keyword>
<gene>
    <name evidence="4" type="ORF">sS8_3980</name>
</gene>
<keyword evidence="2" id="KW-0547">Nucleotide-binding</keyword>
<dbReference type="InterPro" id="IPR013651">
    <property type="entry name" value="ATP-grasp_RimK-type"/>
</dbReference>
<dbReference type="Pfam" id="PF08443">
    <property type="entry name" value="RimK"/>
    <property type="match status" value="1"/>
</dbReference>
<reference evidence="4 5" key="1">
    <citation type="submission" date="2016-12" db="EMBL/GenBank/DDBJ databases">
        <title>Genome sequencing of Methylocaldum marinum.</title>
        <authorList>
            <person name="Takeuchi M."/>
            <person name="Kamagata Y."/>
            <person name="Hiraoka S."/>
            <person name="Oshima K."/>
            <person name="Hattori M."/>
            <person name="Iwasaki W."/>
        </authorList>
    </citation>
    <scope>NUCLEOTIDE SEQUENCE [LARGE SCALE GENOMIC DNA]</scope>
    <source>
        <strain evidence="4 5">S8</strain>
    </source>
</reference>
<dbReference type="GO" id="GO:0005524">
    <property type="term" value="F:ATP binding"/>
    <property type="evidence" value="ECO:0007669"/>
    <property type="project" value="UniProtKB-UniRule"/>
</dbReference>
<dbReference type="GO" id="GO:0005737">
    <property type="term" value="C:cytoplasm"/>
    <property type="evidence" value="ECO:0007669"/>
    <property type="project" value="TreeGrafter"/>
</dbReference>
<keyword evidence="2" id="KW-0067">ATP-binding</keyword>
<name>A0A250KY46_9GAMM</name>
<dbReference type="PANTHER" id="PTHR21621:SF0">
    <property type="entry name" value="BETA-CITRYLGLUTAMATE SYNTHASE B-RELATED"/>
    <property type="match status" value="1"/>
</dbReference>
<dbReference type="KEGG" id="mmai:sS8_3980"/>
<accession>A0A250KY46</accession>
<dbReference type="InterPro" id="IPR025839">
    <property type="entry name" value="RLAN_dom"/>
</dbReference>
<evidence type="ECO:0000259" key="3">
    <source>
        <dbReference type="PROSITE" id="PS50975"/>
    </source>
</evidence>
<organism evidence="4 5">
    <name type="scientific">Methylocaldum marinum</name>
    <dbReference type="NCBI Taxonomy" id="1432792"/>
    <lineage>
        <taxon>Bacteria</taxon>
        <taxon>Pseudomonadati</taxon>
        <taxon>Pseudomonadota</taxon>
        <taxon>Gammaproteobacteria</taxon>
        <taxon>Methylococcales</taxon>
        <taxon>Methylococcaceae</taxon>
        <taxon>Methylocaldum</taxon>
    </lineage>
</organism>
<dbReference type="GO" id="GO:0018169">
    <property type="term" value="F:ribosomal S6-glutamic acid ligase activity"/>
    <property type="evidence" value="ECO:0007669"/>
    <property type="project" value="TreeGrafter"/>
</dbReference>
<evidence type="ECO:0000256" key="2">
    <source>
        <dbReference type="PROSITE-ProRule" id="PRU00409"/>
    </source>
</evidence>
<dbReference type="Pfam" id="PF14401">
    <property type="entry name" value="RLAN"/>
    <property type="match status" value="1"/>
</dbReference>
<proteinExistence type="predicted"/>
<dbReference type="OrthoDB" id="9800957at2"/>
<dbReference type="PANTHER" id="PTHR21621">
    <property type="entry name" value="RIBOSOMAL PROTEIN S6 MODIFICATION PROTEIN"/>
    <property type="match status" value="1"/>
</dbReference>
<dbReference type="AlphaFoldDB" id="A0A250KY46"/>
<sequence length="491" mass="56176">MSVHIVVVESLKDWQPDFPCVPVVAASDYLSKAEYLKTKDVRVINLCRSYRYLSTGYFCSLLAEPRSHRVIPTVRTLTSLSSKAIYSLNVEDLNGTIQKRFKKRESRIDQTFELPIFFGRCEDPDLQDLSRQIFDLFQCPLLRVEFRYQGKWHVDTVKPMHLASAMSEPNRRLFIEALNSYLVKPWRTPRARSRSRYDLAILRNSAETMPPSNAGALQKFIKAGKKLGVDVELIEKKDYGRLAEYDALFIRETTNIDHYTYRFARKAQIEGIVVIDDPDSILKCANKVYLAELMDAHRISTPKSRILQKGHAESMNGDIGFPVVLKIPDGSFSRGVFKADNEAEFRNLTGKLFKESDLILAQEFLYTPFDWRIGILNGQALFACQYFMSRAHWQVVRHRSSGKAVEGNFRTLPLEETPKSVVDTALAIAKLIGDGLYGVDLKQTEDGVYVIEINDNPNIDAGIEDRILGDLLYQSIMAEFVRRLDSQRNHR</sequence>
<protein>
    <recommendedName>
        <fullName evidence="3">ATP-grasp domain-containing protein</fullName>
    </recommendedName>
</protein>
<dbReference type="Gene3D" id="3.30.1490.20">
    <property type="entry name" value="ATP-grasp fold, A domain"/>
    <property type="match status" value="1"/>
</dbReference>